<dbReference type="RefSeq" id="WP_191837814.1">
    <property type="nucleotide sequence ID" value="NZ_BAAALB010000010.1"/>
</dbReference>
<dbReference type="Proteomes" id="UP000619293">
    <property type="component" value="Unassembled WGS sequence"/>
</dbReference>
<accession>A0A8J3NT57</accession>
<evidence type="ECO:0000313" key="1">
    <source>
        <dbReference type="EMBL" id="GIF91303.1"/>
    </source>
</evidence>
<evidence type="ECO:0000313" key="2">
    <source>
        <dbReference type="Proteomes" id="UP000619293"/>
    </source>
</evidence>
<dbReference type="PANTHER" id="PTHR38567">
    <property type="entry name" value="DUF4291 DOMAIN-CONTAINING PROTEIN"/>
    <property type="match status" value="1"/>
</dbReference>
<dbReference type="Pfam" id="PF14124">
    <property type="entry name" value="DUF4291"/>
    <property type="match status" value="1"/>
</dbReference>
<name>A0A8J3NT57_9ACTN</name>
<reference evidence="1 2" key="1">
    <citation type="submission" date="2021-01" db="EMBL/GenBank/DDBJ databases">
        <title>Whole genome shotgun sequence of Catellatospora chokoriensis NBRC 107358.</title>
        <authorList>
            <person name="Komaki H."/>
            <person name="Tamura T."/>
        </authorList>
    </citation>
    <scope>NUCLEOTIDE SEQUENCE [LARGE SCALE GENOMIC DNA]</scope>
    <source>
        <strain evidence="1 2">NBRC 107358</strain>
    </source>
</reference>
<keyword evidence="2" id="KW-1185">Reference proteome</keyword>
<evidence type="ECO:0008006" key="3">
    <source>
        <dbReference type="Google" id="ProtNLM"/>
    </source>
</evidence>
<dbReference type="InterPro" id="IPR025633">
    <property type="entry name" value="DUF4291"/>
</dbReference>
<organism evidence="1 2">
    <name type="scientific">Catellatospora chokoriensis</name>
    <dbReference type="NCBI Taxonomy" id="310353"/>
    <lineage>
        <taxon>Bacteria</taxon>
        <taxon>Bacillati</taxon>
        <taxon>Actinomycetota</taxon>
        <taxon>Actinomycetes</taxon>
        <taxon>Micromonosporales</taxon>
        <taxon>Micromonosporaceae</taxon>
        <taxon>Catellatospora</taxon>
    </lineage>
</organism>
<sequence length="190" mass="21840">MTVPTRQIRALHDDETITVYQAYRPEIGDTAAALGRFPDWYRRDRMTWIKPSFLWMMYRCGWATKEGQERVLAIRLRRAGFDAAVRQAVPSHHDRDVYADQAQWRRALKRSPVRVQWDPERDLHLRPLAHRAIQVGLSGTAVDGYVDDWTVGIADVTALAHEIHALVTARDLDGARRLLPDEQPYALGES</sequence>
<gene>
    <name evidence="1" type="ORF">Cch02nite_47470</name>
</gene>
<proteinExistence type="predicted"/>
<dbReference type="AlphaFoldDB" id="A0A8J3NT57"/>
<dbReference type="EMBL" id="BONG01000031">
    <property type="protein sequence ID" value="GIF91303.1"/>
    <property type="molecule type" value="Genomic_DNA"/>
</dbReference>
<comment type="caution">
    <text evidence="1">The sequence shown here is derived from an EMBL/GenBank/DDBJ whole genome shotgun (WGS) entry which is preliminary data.</text>
</comment>
<protein>
    <recommendedName>
        <fullName evidence="3">DUF4291 domain-containing protein</fullName>
    </recommendedName>
</protein>
<dbReference type="PANTHER" id="PTHR38567:SF1">
    <property type="entry name" value="DUF4291 DOMAIN-CONTAINING PROTEIN"/>
    <property type="match status" value="1"/>
</dbReference>